<comment type="pathway">
    <text evidence="2 7">Cofactor biosynthesis; molybdopterin biosynthesis.</text>
</comment>
<dbReference type="InterPro" id="IPR001453">
    <property type="entry name" value="MoaB/Mog_dom"/>
</dbReference>
<dbReference type="NCBIfam" id="TIGR00177">
    <property type="entry name" value="molyb_syn"/>
    <property type="match status" value="1"/>
</dbReference>
<dbReference type="NCBIfam" id="NF045515">
    <property type="entry name" value="Glp_gephyrin"/>
    <property type="match status" value="1"/>
</dbReference>
<evidence type="ECO:0000313" key="9">
    <source>
        <dbReference type="EMBL" id="TDE94178.1"/>
    </source>
</evidence>
<dbReference type="Pfam" id="PF00994">
    <property type="entry name" value="MoCF_biosynth"/>
    <property type="match status" value="1"/>
</dbReference>
<dbReference type="Pfam" id="PF03454">
    <property type="entry name" value="MoeA_C"/>
    <property type="match status" value="1"/>
</dbReference>
<evidence type="ECO:0000256" key="1">
    <source>
        <dbReference type="ARBA" id="ARBA00002901"/>
    </source>
</evidence>
<evidence type="ECO:0000256" key="2">
    <source>
        <dbReference type="ARBA" id="ARBA00005046"/>
    </source>
</evidence>
<organism evidence="9 10">
    <name type="scientific">Occultella glacieicola</name>
    <dbReference type="NCBI Taxonomy" id="2518684"/>
    <lineage>
        <taxon>Bacteria</taxon>
        <taxon>Bacillati</taxon>
        <taxon>Actinomycetota</taxon>
        <taxon>Actinomycetes</taxon>
        <taxon>Micrococcales</taxon>
        <taxon>Ruaniaceae</taxon>
        <taxon>Occultella</taxon>
    </lineage>
</organism>
<evidence type="ECO:0000259" key="8">
    <source>
        <dbReference type="SMART" id="SM00852"/>
    </source>
</evidence>
<dbReference type="PANTHER" id="PTHR10192:SF5">
    <property type="entry name" value="GEPHYRIN"/>
    <property type="match status" value="1"/>
</dbReference>
<comment type="catalytic activity">
    <reaction evidence="6">
        <text>adenylyl-molybdopterin + molybdate = Mo-molybdopterin + AMP + H(+)</text>
        <dbReference type="Rhea" id="RHEA:35047"/>
        <dbReference type="ChEBI" id="CHEBI:15378"/>
        <dbReference type="ChEBI" id="CHEBI:36264"/>
        <dbReference type="ChEBI" id="CHEBI:62727"/>
        <dbReference type="ChEBI" id="CHEBI:71302"/>
        <dbReference type="ChEBI" id="CHEBI:456215"/>
        <dbReference type="EC" id="2.10.1.1"/>
    </reaction>
</comment>
<dbReference type="Gene3D" id="3.40.980.10">
    <property type="entry name" value="MoaB/Mog-like domain"/>
    <property type="match status" value="1"/>
</dbReference>
<reference evidence="9 10" key="1">
    <citation type="submission" date="2019-03" db="EMBL/GenBank/DDBJ databases">
        <title>Genomic features of bacteria from cold environments.</title>
        <authorList>
            <person name="Shen L."/>
        </authorList>
    </citation>
    <scope>NUCLEOTIDE SEQUENCE [LARGE SCALE GENOMIC DNA]</scope>
    <source>
        <strain evidence="10">T3246-1</strain>
    </source>
</reference>
<evidence type="ECO:0000256" key="3">
    <source>
        <dbReference type="ARBA" id="ARBA00010763"/>
    </source>
</evidence>
<comment type="caution">
    <text evidence="9">The sequence shown here is derived from an EMBL/GenBank/DDBJ whole genome shotgun (WGS) entry which is preliminary data.</text>
</comment>
<dbReference type="Pfam" id="PF03453">
    <property type="entry name" value="MoeA_N"/>
    <property type="match status" value="1"/>
</dbReference>
<sequence length="415" mass="42049">MGEPVKRSVAEHQRTVLAALEPLPARDVPIGGAGGAVLAADVRSRTPIPLFDNSAMDGYAVRRADLIGAGPDHPVALPVIADLPAGTGERPEIGPGTAARIMTGAPMPPGADAVVPVEETDAGTTTVTITAEPAEAAHIRRAGDDLATGELVLRAGTRLTARHLAAAAGAGHGSLPVHPRPRVAVISTGTELVDPGTEPAWGQIPDSNSYLLAQSVTEAGGAPVRIGAVPDDEAAFARLLAEVSPDVDAIVLSGGVSVGAFDVVKAVLAPLPSMWFGPLAMQPGKPQGFGRLADGTVVFALPGNPVSVYVSFEVFVRPGLRRLAGDTAPLPRPVDAVAEVGWRSPPGREQYMPVVIAQDGADGGAGLLRVRPSARRGSGSHLVGGLAGADGLARVAADVDEVSAGDRVAVLWGAS</sequence>
<dbReference type="InterPro" id="IPR038987">
    <property type="entry name" value="MoeA-like"/>
</dbReference>
<dbReference type="InterPro" id="IPR036688">
    <property type="entry name" value="MoeA_C_domain_IV_sf"/>
</dbReference>
<evidence type="ECO:0000256" key="4">
    <source>
        <dbReference type="ARBA" id="ARBA00022505"/>
    </source>
</evidence>
<dbReference type="Gene3D" id="3.90.105.10">
    <property type="entry name" value="Molybdopterin biosynthesis moea protein, domain 2"/>
    <property type="match status" value="1"/>
</dbReference>
<dbReference type="RefSeq" id="WP_133107904.1">
    <property type="nucleotide sequence ID" value="NZ_SMNA01000005.1"/>
</dbReference>
<keyword evidence="7" id="KW-0460">Magnesium</keyword>
<dbReference type="EMBL" id="SMNA01000005">
    <property type="protein sequence ID" value="TDE94178.1"/>
    <property type="molecule type" value="Genomic_DNA"/>
</dbReference>
<evidence type="ECO:0000313" key="10">
    <source>
        <dbReference type="Proteomes" id="UP000504882"/>
    </source>
</evidence>
<evidence type="ECO:0000256" key="5">
    <source>
        <dbReference type="ARBA" id="ARBA00023150"/>
    </source>
</evidence>
<dbReference type="SUPFAM" id="SSF63882">
    <property type="entry name" value="MoeA N-terminal region -like"/>
    <property type="match status" value="1"/>
</dbReference>
<keyword evidence="7" id="KW-0808">Transferase</keyword>
<dbReference type="Gene3D" id="2.170.190.11">
    <property type="entry name" value="Molybdopterin biosynthesis moea protein, domain 3"/>
    <property type="match status" value="1"/>
</dbReference>
<gene>
    <name evidence="9" type="ORF">EXU48_12125</name>
</gene>
<comment type="cofactor">
    <cofactor evidence="7">
        <name>Mg(2+)</name>
        <dbReference type="ChEBI" id="CHEBI:18420"/>
    </cofactor>
</comment>
<protein>
    <recommendedName>
        <fullName evidence="7">Molybdopterin molybdenumtransferase</fullName>
        <ecNumber evidence="7">2.10.1.1</ecNumber>
    </recommendedName>
</protein>
<accession>A0ABY2E3H7</accession>
<comment type="similarity">
    <text evidence="3 7">Belongs to the MoeA family.</text>
</comment>
<name>A0ABY2E3H7_9MICO</name>
<keyword evidence="7" id="KW-0479">Metal-binding</keyword>
<keyword evidence="5 7" id="KW-0501">Molybdenum cofactor biosynthesis</keyword>
<proteinExistence type="inferred from homology"/>
<dbReference type="CDD" id="cd00887">
    <property type="entry name" value="MoeA"/>
    <property type="match status" value="1"/>
</dbReference>
<evidence type="ECO:0000256" key="7">
    <source>
        <dbReference type="RuleBase" id="RU365090"/>
    </source>
</evidence>
<comment type="function">
    <text evidence="1 7">Catalyzes the insertion of molybdate into adenylated molybdopterin with the concomitant release of AMP.</text>
</comment>
<evidence type="ECO:0000256" key="6">
    <source>
        <dbReference type="ARBA" id="ARBA00047317"/>
    </source>
</evidence>
<keyword evidence="4 7" id="KW-0500">Molybdenum</keyword>
<dbReference type="PANTHER" id="PTHR10192">
    <property type="entry name" value="MOLYBDOPTERIN BIOSYNTHESIS PROTEIN"/>
    <property type="match status" value="1"/>
</dbReference>
<keyword evidence="10" id="KW-1185">Reference proteome</keyword>
<dbReference type="SUPFAM" id="SSF53218">
    <property type="entry name" value="Molybdenum cofactor biosynthesis proteins"/>
    <property type="match status" value="1"/>
</dbReference>
<dbReference type="SUPFAM" id="SSF63867">
    <property type="entry name" value="MoeA C-terminal domain-like"/>
    <property type="match status" value="1"/>
</dbReference>
<dbReference type="InterPro" id="IPR036425">
    <property type="entry name" value="MoaB/Mog-like_dom_sf"/>
</dbReference>
<dbReference type="InterPro" id="IPR005110">
    <property type="entry name" value="MoeA_linker/N"/>
</dbReference>
<dbReference type="SMART" id="SM00852">
    <property type="entry name" value="MoCF_biosynth"/>
    <property type="match status" value="1"/>
</dbReference>
<dbReference type="Proteomes" id="UP000504882">
    <property type="component" value="Unassembled WGS sequence"/>
</dbReference>
<dbReference type="Gene3D" id="2.40.340.10">
    <property type="entry name" value="MoeA, C-terminal, domain IV"/>
    <property type="match status" value="1"/>
</dbReference>
<dbReference type="InterPro" id="IPR036135">
    <property type="entry name" value="MoeA_linker/N_sf"/>
</dbReference>
<dbReference type="InterPro" id="IPR005111">
    <property type="entry name" value="MoeA_C_domain_IV"/>
</dbReference>
<feature type="domain" description="MoaB/Mog" evidence="8">
    <location>
        <begin position="184"/>
        <end position="322"/>
    </location>
</feature>
<dbReference type="EC" id="2.10.1.1" evidence="7"/>